<sequence>MSKFGELIDLNIPVLLDFYTEWNEDSKTMNPVLREVAASMGNKVKVIKIDVDKNSQLAEALRVKTLPTLMIYKSGEMKWRQSGEQDAATLVGILKEYV</sequence>
<evidence type="ECO:0000256" key="3">
    <source>
        <dbReference type="ARBA" id="ARBA00022982"/>
    </source>
</evidence>
<dbReference type="Proteomes" id="UP000232533">
    <property type="component" value="Unassembled WGS sequence"/>
</dbReference>
<dbReference type="OrthoDB" id="9790390at2"/>
<dbReference type="InterPro" id="IPR005746">
    <property type="entry name" value="Thioredoxin"/>
</dbReference>
<keyword evidence="5" id="KW-0676">Redox-active center</keyword>
<keyword evidence="2" id="KW-0813">Transport</keyword>
<dbReference type="AlphaFoldDB" id="A0A2N0TZE4"/>
<dbReference type="Gene3D" id="3.40.30.10">
    <property type="entry name" value="Glutaredoxin"/>
    <property type="match status" value="1"/>
</dbReference>
<gene>
    <name evidence="8" type="ORF">APR40_09850</name>
    <name evidence="7" type="ORF">BHS39_09870</name>
</gene>
<reference evidence="7 9" key="2">
    <citation type="submission" date="2016-09" db="EMBL/GenBank/DDBJ databases">
        <title>Genome Sequence of Salegentibacter salarius,Isolated from a Marine Solar Saltern of the Yellow Sea in South Korea.</title>
        <authorList>
            <person name="Zheng Q."/>
            <person name="Liu Y."/>
        </authorList>
    </citation>
    <scope>NUCLEOTIDE SEQUENCE [LARGE SCALE GENOMIC DNA]</scope>
    <source>
        <strain evidence="7 9">KCTC 12974</strain>
    </source>
</reference>
<evidence type="ECO:0000259" key="6">
    <source>
        <dbReference type="PROSITE" id="PS51352"/>
    </source>
</evidence>
<dbReference type="Pfam" id="PF00085">
    <property type="entry name" value="Thioredoxin"/>
    <property type="match status" value="1"/>
</dbReference>
<dbReference type="PROSITE" id="PS51352">
    <property type="entry name" value="THIOREDOXIN_2"/>
    <property type="match status" value="1"/>
</dbReference>
<keyword evidence="4" id="KW-1015">Disulfide bond</keyword>
<dbReference type="EMBL" id="LKTR01000010">
    <property type="protein sequence ID" value="PKD20130.1"/>
    <property type="molecule type" value="Genomic_DNA"/>
</dbReference>
<dbReference type="PANTHER" id="PTHR45663:SF11">
    <property type="entry name" value="GEO12009P1"/>
    <property type="match status" value="1"/>
</dbReference>
<dbReference type="PANTHER" id="PTHR45663">
    <property type="entry name" value="GEO12009P1"/>
    <property type="match status" value="1"/>
</dbReference>
<evidence type="ECO:0000313" key="9">
    <source>
        <dbReference type="Proteomes" id="UP000176009"/>
    </source>
</evidence>
<dbReference type="InterPro" id="IPR013766">
    <property type="entry name" value="Thioredoxin_domain"/>
</dbReference>
<protein>
    <submittedName>
        <fullName evidence="7 8">Thioredoxin</fullName>
    </submittedName>
</protein>
<organism evidence="8 10">
    <name type="scientific">Salegentibacter salarius</name>
    <dbReference type="NCBI Taxonomy" id="435906"/>
    <lineage>
        <taxon>Bacteria</taxon>
        <taxon>Pseudomonadati</taxon>
        <taxon>Bacteroidota</taxon>
        <taxon>Flavobacteriia</taxon>
        <taxon>Flavobacteriales</taxon>
        <taxon>Flavobacteriaceae</taxon>
        <taxon>Salegentibacter</taxon>
    </lineage>
</organism>
<dbReference type="GO" id="GO:0045454">
    <property type="term" value="P:cell redox homeostasis"/>
    <property type="evidence" value="ECO:0007669"/>
    <property type="project" value="TreeGrafter"/>
</dbReference>
<evidence type="ECO:0000313" key="10">
    <source>
        <dbReference type="Proteomes" id="UP000232533"/>
    </source>
</evidence>
<evidence type="ECO:0000256" key="2">
    <source>
        <dbReference type="ARBA" id="ARBA00022448"/>
    </source>
</evidence>
<feature type="domain" description="Thioredoxin" evidence="6">
    <location>
        <begin position="1"/>
        <end position="98"/>
    </location>
</feature>
<evidence type="ECO:0000256" key="4">
    <source>
        <dbReference type="ARBA" id="ARBA00023157"/>
    </source>
</evidence>
<comment type="similarity">
    <text evidence="1">Belongs to the thioredoxin family.</text>
</comment>
<dbReference type="PIRSF" id="PIRSF000077">
    <property type="entry name" value="Thioredoxin"/>
    <property type="match status" value="1"/>
</dbReference>
<dbReference type="Proteomes" id="UP000176009">
    <property type="component" value="Unassembled WGS sequence"/>
</dbReference>
<comment type="caution">
    <text evidence="8">The sequence shown here is derived from an EMBL/GenBank/DDBJ whole genome shotgun (WGS) entry which is preliminary data.</text>
</comment>
<dbReference type="InterPro" id="IPR036249">
    <property type="entry name" value="Thioredoxin-like_sf"/>
</dbReference>
<dbReference type="RefSeq" id="WP_070053474.1">
    <property type="nucleotide sequence ID" value="NZ_FVZF01000016.1"/>
</dbReference>
<keyword evidence="9" id="KW-1185">Reference proteome</keyword>
<dbReference type="EMBL" id="MJBR01000008">
    <property type="protein sequence ID" value="OEY73310.1"/>
    <property type="molecule type" value="Genomic_DNA"/>
</dbReference>
<evidence type="ECO:0000256" key="5">
    <source>
        <dbReference type="ARBA" id="ARBA00023284"/>
    </source>
</evidence>
<dbReference type="CDD" id="cd02947">
    <property type="entry name" value="TRX_family"/>
    <property type="match status" value="1"/>
</dbReference>
<accession>A0A2N0TZE4</accession>
<evidence type="ECO:0000313" key="8">
    <source>
        <dbReference type="EMBL" id="PKD20130.1"/>
    </source>
</evidence>
<proteinExistence type="inferred from homology"/>
<dbReference type="GO" id="GO:0015035">
    <property type="term" value="F:protein-disulfide reductase activity"/>
    <property type="evidence" value="ECO:0007669"/>
    <property type="project" value="InterPro"/>
</dbReference>
<name>A0A2N0TZE4_9FLAO</name>
<reference evidence="8 10" key="1">
    <citation type="submission" date="2015-10" db="EMBL/GenBank/DDBJ databases">
        <title>Draft genome sequence of Salegentibacter salinarum KCTC 12975.</title>
        <authorList>
            <person name="Lin W."/>
            <person name="Zheng Q."/>
        </authorList>
    </citation>
    <scope>NUCLEOTIDE SEQUENCE [LARGE SCALE GENOMIC DNA]</scope>
    <source>
        <strain evidence="8 10">KCTC 12974</strain>
    </source>
</reference>
<keyword evidence="3" id="KW-0249">Electron transport</keyword>
<dbReference type="GO" id="GO:0005829">
    <property type="term" value="C:cytosol"/>
    <property type="evidence" value="ECO:0007669"/>
    <property type="project" value="TreeGrafter"/>
</dbReference>
<evidence type="ECO:0000256" key="1">
    <source>
        <dbReference type="ARBA" id="ARBA00008987"/>
    </source>
</evidence>
<dbReference type="SUPFAM" id="SSF52833">
    <property type="entry name" value="Thioredoxin-like"/>
    <property type="match status" value="1"/>
</dbReference>
<evidence type="ECO:0000313" key="7">
    <source>
        <dbReference type="EMBL" id="OEY73310.1"/>
    </source>
</evidence>